<dbReference type="InterPro" id="IPR059215">
    <property type="entry name" value="BRCT2_TopBP1-like"/>
</dbReference>
<feature type="region of interest" description="Disordered" evidence="2">
    <location>
        <begin position="254"/>
        <end position="342"/>
    </location>
</feature>
<dbReference type="InterPro" id="IPR001357">
    <property type="entry name" value="BRCT_dom"/>
</dbReference>
<gene>
    <name evidence="4" type="primary">DPB11</name>
    <name evidence="4" type="ORF">Sste5346_008257</name>
</gene>
<feature type="compositionally biased region" description="Gly residues" evidence="2">
    <location>
        <begin position="122"/>
        <end position="132"/>
    </location>
</feature>
<feature type="domain" description="BRCT" evidence="3">
    <location>
        <begin position="465"/>
        <end position="551"/>
    </location>
</feature>
<keyword evidence="5" id="KW-1185">Reference proteome</keyword>
<feature type="region of interest" description="Disordered" evidence="2">
    <location>
        <begin position="830"/>
        <end position="905"/>
    </location>
</feature>
<evidence type="ECO:0000259" key="3">
    <source>
        <dbReference type="PROSITE" id="PS50172"/>
    </source>
</evidence>
<evidence type="ECO:0000256" key="2">
    <source>
        <dbReference type="SAM" id="MobiDB-lite"/>
    </source>
</evidence>
<feature type="domain" description="BRCT" evidence="3">
    <location>
        <begin position="144"/>
        <end position="220"/>
    </location>
</feature>
<dbReference type="PANTHER" id="PTHR13561:SF20">
    <property type="entry name" value="DNA TOPOISOMERASE 2-BINDING PROTEIN 1"/>
    <property type="match status" value="1"/>
</dbReference>
<reference evidence="4 5" key="1">
    <citation type="journal article" date="2024" name="IMA Fungus">
        <title>IMA Genome - F19 : A genome assembly and annotation guide to empower mycologists, including annotated draft genome sequences of Ceratocystis pirilliformis, Diaporthe australafricana, Fusarium ophioides, Paecilomyces lecythidis, and Sporothrix stenoceras.</title>
        <authorList>
            <person name="Aylward J."/>
            <person name="Wilson A.M."/>
            <person name="Visagie C.M."/>
            <person name="Spraker J."/>
            <person name="Barnes I."/>
            <person name="Buitendag C."/>
            <person name="Ceriani C."/>
            <person name="Del Mar Angel L."/>
            <person name="du Plessis D."/>
            <person name="Fuchs T."/>
            <person name="Gasser K."/>
            <person name="Kramer D."/>
            <person name="Li W."/>
            <person name="Munsamy K."/>
            <person name="Piso A."/>
            <person name="Price J.L."/>
            <person name="Sonnekus B."/>
            <person name="Thomas C."/>
            <person name="van der Nest A."/>
            <person name="van Dijk A."/>
            <person name="van Heerden A."/>
            <person name="van Vuuren N."/>
            <person name="Yilmaz N."/>
            <person name="Duong T.A."/>
            <person name="van der Merwe N.A."/>
            <person name="Wingfield M.J."/>
            <person name="Wingfield B.D."/>
        </authorList>
    </citation>
    <scope>NUCLEOTIDE SEQUENCE [LARGE SCALE GENOMIC DNA]</scope>
    <source>
        <strain evidence="4 5">CMW 5346</strain>
    </source>
</reference>
<dbReference type="InterPro" id="IPR036420">
    <property type="entry name" value="BRCT_dom_sf"/>
</dbReference>
<feature type="compositionally biased region" description="Polar residues" evidence="2">
    <location>
        <begin position="646"/>
        <end position="663"/>
    </location>
</feature>
<dbReference type="CDD" id="cd18433">
    <property type="entry name" value="BRCT_Rad4_rpt3"/>
    <property type="match status" value="1"/>
</dbReference>
<dbReference type="SMART" id="SM00292">
    <property type="entry name" value="BRCT"/>
    <property type="match status" value="4"/>
</dbReference>
<feature type="domain" description="BRCT" evidence="3">
    <location>
        <begin position="1"/>
        <end position="74"/>
    </location>
</feature>
<evidence type="ECO:0000313" key="5">
    <source>
        <dbReference type="Proteomes" id="UP001583186"/>
    </source>
</evidence>
<evidence type="ECO:0000256" key="1">
    <source>
        <dbReference type="ARBA" id="ARBA00022737"/>
    </source>
</evidence>
<feature type="region of interest" description="Disordered" evidence="2">
    <location>
        <begin position="600"/>
        <end position="792"/>
    </location>
</feature>
<keyword evidence="4" id="KW-0808">Transferase</keyword>
<feature type="compositionally biased region" description="Low complexity" evidence="2">
    <location>
        <begin position="761"/>
        <end position="792"/>
    </location>
</feature>
<dbReference type="PROSITE" id="PS50172">
    <property type="entry name" value="BRCT"/>
    <property type="match status" value="3"/>
</dbReference>
<feature type="compositionally biased region" description="Low complexity" evidence="2">
    <location>
        <begin position="725"/>
        <end position="736"/>
    </location>
</feature>
<dbReference type="PANTHER" id="PTHR13561">
    <property type="entry name" value="DNA REPLICATION REGULATOR DPB11-RELATED"/>
    <property type="match status" value="1"/>
</dbReference>
<feature type="compositionally biased region" description="Polar residues" evidence="2">
    <location>
        <begin position="894"/>
        <end position="905"/>
    </location>
</feature>
<feature type="region of interest" description="Disordered" evidence="2">
    <location>
        <begin position="930"/>
        <end position="953"/>
    </location>
</feature>
<feature type="compositionally biased region" description="Low complexity" evidence="2">
    <location>
        <begin position="703"/>
        <end position="712"/>
    </location>
</feature>
<dbReference type="CDD" id="cd17731">
    <property type="entry name" value="BRCT_TopBP1_rpt2_like"/>
    <property type="match status" value="1"/>
</dbReference>
<dbReference type="GO" id="GO:0016301">
    <property type="term" value="F:kinase activity"/>
    <property type="evidence" value="ECO:0007669"/>
    <property type="project" value="UniProtKB-KW"/>
</dbReference>
<keyword evidence="4" id="KW-0418">Kinase</keyword>
<feature type="compositionally biased region" description="Polar residues" evidence="2">
    <location>
        <begin position="309"/>
        <end position="322"/>
    </location>
</feature>
<dbReference type="Proteomes" id="UP001583186">
    <property type="component" value="Unassembled WGS sequence"/>
</dbReference>
<feature type="compositionally biased region" description="Low complexity" evidence="2">
    <location>
        <begin position="838"/>
        <end position="862"/>
    </location>
</feature>
<proteinExistence type="predicted"/>
<evidence type="ECO:0000313" key="4">
    <source>
        <dbReference type="EMBL" id="KAL1890430.1"/>
    </source>
</evidence>
<feature type="compositionally biased region" description="Polar residues" evidence="2">
    <location>
        <begin position="863"/>
        <end position="876"/>
    </location>
</feature>
<name>A0ABR3YRF2_9PEZI</name>
<feature type="region of interest" description="Disordered" evidence="2">
    <location>
        <begin position="107"/>
        <end position="134"/>
    </location>
</feature>
<dbReference type="EMBL" id="JAWCUI010000062">
    <property type="protein sequence ID" value="KAL1890430.1"/>
    <property type="molecule type" value="Genomic_DNA"/>
</dbReference>
<accession>A0ABR3YRF2</accession>
<sequence>MESAPFAGVVLCCTSIPVDLRTDLANKVTELGGVHKNDLTHEVTHLIVGDYNTPKYRHVARDRPDIKAMCAGWVDAVRDPWTRDAPIDFPALEAAWRLKTFEVHGGLPGIDDEPEDDNGEQNGDGGAPGEGGSLSKRGRLLCSVTGFEEEDRQAVIALIVNNGGVYSGDLTRAVTHLIVNKPEGKKYNAALHWNIRTVAIEWLHDSVSRGMILDETKYDPRLPPHERGKDAWVRNHAERTASILGKRLRDAAAAAAAEKQNGQRKLRKTTSQKLSVQRDDLWGDILGKPAQPSPAPEPVAPEAAMAVSSKRNTPAPESSRPTNGAEAQKPAQRASAQPTDVSDGGVLSTSIFCIHGFSQERTNVLAGAVATMGGSVATSLEEMAAIATRRPEAPLYQHVIVPQEERPELHPAVADNVLLITEFFIERCLHKKQYALSGGPSTTLAQQPNPGTIGRPFPVFPIPGFDTLSVCSSGFTGVDLNQIDKTVRQLGAKYEERFTAQCSVLVVTSLPAVRKQKLELALSWKVPVVDAKWLSACIASGTLVSVGDYLFPQLRQNPSSLNGPAVRPLTAAKLSNDLEPTVALTVPTLVVASPRTLHAAAQQDEDGKLKNKNGNETDLDLTAPYETAPSHQDEPALPRIGRNAAPANSTTTKAIEPATSSAAPSAVQRPLVNNPFRDDSESPPSQRPSVVAVPPEPVPLPPQLQQQQQQPKPRQPFDRVLSEIADSAAGDSSDGLLDSDDGGVGGSNKVSPLKQLRHQKLQQQQQTKSSKSTSTTMKRSSTTTAPTTTTAATTIKPIQRPMLSRVLSDGLSHHHKPAIPIGISIGDLMKDTGAPAKSSIPALQQQQPIQQHLQSAQQPHLQKSSPFGRSHSSVSGMSVPETDGPPQRGGGLDITSSATADTSDMPPTQIQVQYLDPEAERMREQLMRKIMGGAEPAEAQRTSSSSAALGLGEENAALRAGTAEEALAEVRHNVRRSSRLR</sequence>
<protein>
    <submittedName>
        <fullName evidence="4">Protein kinase activating protein dpb11</fullName>
    </submittedName>
</protein>
<dbReference type="Pfam" id="PF12738">
    <property type="entry name" value="PTCB-BRCT"/>
    <property type="match status" value="3"/>
</dbReference>
<dbReference type="SUPFAM" id="SSF52113">
    <property type="entry name" value="BRCT domain"/>
    <property type="match status" value="4"/>
</dbReference>
<organism evidence="4 5">
    <name type="scientific">Sporothrix stenoceras</name>
    <dbReference type="NCBI Taxonomy" id="5173"/>
    <lineage>
        <taxon>Eukaryota</taxon>
        <taxon>Fungi</taxon>
        <taxon>Dikarya</taxon>
        <taxon>Ascomycota</taxon>
        <taxon>Pezizomycotina</taxon>
        <taxon>Sordariomycetes</taxon>
        <taxon>Sordariomycetidae</taxon>
        <taxon>Ophiostomatales</taxon>
        <taxon>Ophiostomataceae</taxon>
        <taxon>Sporothrix</taxon>
    </lineage>
</organism>
<comment type="caution">
    <text evidence="4">The sequence shown here is derived from an EMBL/GenBank/DDBJ whole genome shotgun (WGS) entry which is preliminary data.</text>
</comment>
<dbReference type="Gene3D" id="3.40.50.10190">
    <property type="entry name" value="BRCT domain"/>
    <property type="match status" value="4"/>
</dbReference>
<feature type="compositionally biased region" description="Basic and acidic residues" evidence="2">
    <location>
        <begin position="605"/>
        <end position="615"/>
    </location>
</feature>
<feature type="compositionally biased region" description="Acidic residues" evidence="2">
    <location>
        <begin position="110"/>
        <end position="119"/>
    </location>
</feature>
<keyword evidence="1" id="KW-0677">Repeat</keyword>